<evidence type="ECO:0000259" key="2">
    <source>
        <dbReference type="PROSITE" id="PS50943"/>
    </source>
</evidence>
<keyword evidence="1" id="KW-0238">DNA-binding</keyword>
<sequence length="73" mass="8651">MATFAERIKELRNEQHLTQNQLADICGVKYRTYQDYEYGKCHPTALGLVFLADYFNVSLDYLMGRTERREINQ</sequence>
<keyword evidence="4" id="KW-1185">Reference proteome</keyword>
<protein>
    <submittedName>
        <fullName evidence="3">Helix-turn-helix transcriptional regulator</fullName>
    </submittedName>
</protein>
<feature type="domain" description="HTH cro/C1-type" evidence="2">
    <location>
        <begin position="8"/>
        <end position="62"/>
    </location>
</feature>
<organism evidence="3 4">
    <name type="scientific">Flintibacter hominis</name>
    <dbReference type="NCBI Taxonomy" id="2763048"/>
    <lineage>
        <taxon>Bacteria</taxon>
        <taxon>Bacillati</taxon>
        <taxon>Bacillota</taxon>
        <taxon>Clostridia</taxon>
        <taxon>Eubacteriales</taxon>
        <taxon>Flintibacter</taxon>
    </lineage>
</organism>
<accession>A0A8J6J8K7</accession>
<dbReference type="Proteomes" id="UP000628736">
    <property type="component" value="Unassembled WGS sequence"/>
</dbReference>
<reference evidence="3" key="1">
    <citation type="submission" date="2020-08" db="EMBL/GenBank/DDBJ databases">
        <title>Genome public.</title>
        <authorList>
            <person name="Liu C."/>
            <person name="Sun Q."/>
        </authorList>
    </citation>
    <scope>NUCLEOTIDE SEQUENCE</scope>
    <source>
        <strain evidence="3">NSJ-23</strain>
    </source>
</reference>
<dbReference type="PANTHER" id="PTHR46558">
    <property type="entry name" value="TRACRIPTIONAL REGULATORY PROTEIN-RELATED-RELATED"/>
    <property type="match status" value="1"/>
</dbReference>
<name>A0A8J6J8K7_9FIRM</name>
<dbReference type="Pfam" id="PF01381">
    <property type="entry name" value="HTH_3"/>
    <property type="match status" value="1"/>
</dbReference>
<dbReference type="CDD" id="cd00093">
    <property type="entry name" value="HTH_XRE"/>
    <property type="match status" value="1"/>
</dbReference>
<dbReference type="EMBL" id="JACOPO010000001">
    <property type="protein sequence ID" value="MBC5721653.1"/>
    <property type="molecule type" value="Genomic_DNA"/>
</dbReference>
<dbReference type="SMART" id="SM00530">
    <property type="entry name" value="HTH_XRE"/>
    <property type="match status" value="1"/>
</dbReference>
<dbReference type="AlphaFoldDB" id="A0A8J6J8K7"/>
<dbReference type="InterPro" id="IPR001387">
    <property type="entry name" value="Cro/C1-type_HTH"/>
</dbReference>
<evidence type="ECO:0000313" key="4">
    <source>
        <dbReference type="Proteomes" id="UP000628736"/>
    </source>
</evidence>
<evidence type="ECO:0000313" key="3">
    <source>
        <dbReference type="EMBL" id="MBC5721653.1"/>
    </source>
</evidence>
<proteinExistence type="predicted"/>
<evidence type="ECO:0000256" key="1">
    <source>
        <dbReference type="ARBA" id="ARBA00023125"/>
    </source>
</evidence>
<dbReference type="InterPro" id="IPR010982">
    <property type="entry name" value="Lambda_DNA-bd_dom_sf"/>
</dbReference>
<dbReference type="GO" id="GO:0003677">
    <property type="term" value="F:DNA binding"/>
    <property type="evidence" value="ECO:0007669"/>
    <property type="project" value="UniProtKB-KW"/>
</dbReference>
<dbReference type="RefSeq" id="WP_147572080.1">
    <property type="nucleotide sequence ID" value="NZ_JACOPO010000001.1"/>
</dbReference>
<comment type="caution">
    <text evidence="3">The sequence shown here is derived from an EMBL/GenBank/DDBJ whole genome shotgun (WGS) entry which is preliminary data.</text>
</comment>
<dbReference type="SUPFAM" id="SSF47413">
    <property type="entry name" value="lambda repressor-like DNA-binding domains"/>
    <property type="match status" value="1"/>
</dbReference>
<dbReference type="Gene3D" id="1.10.260.40">
    <property type="entry name" value="lambda repressor-like DNA-binding domains"/>
    <property type="match status" value="1"/>
</dbReference>
<gene>
    <name evidence="3" type="ORF">H8S11_02285</name>
</gene>
<dbReference type="PANTHER" id="PTHR46558:SF11">
    <property type="entry name" value="HTH-TYPE TRANSCRIPTIONAL REGULATOR XRE"/>
    <property type="match status" value="1"/>
</dbReference>
<dbReference type="PROSITE" id="PS50943">
    <property type="entry name" value="HTH_CROC1"/>
    <property type="match status" value="1"/>
</dbReference>